<dbReference type="PATRIC" id="fig|151081.8.peg.2820"/>
<dbReference type="Pfam" id="PF01618">
    <property type="entry name" value="MotA_ExbB"/>
    <property type="match status" value="1"/>
</dbReference>
<feature type="transmembrane region" description="Helical" evidence="7">
    <location>
        <begin position="135"/>
        <end position="156"/>
    </location>
</feature>
<organism evidence="9 11">
    <name type="scientific">Pseudoalteromonas ruthenica</name>
    <dbReference type="NCBI Taxonomy" id="151081"/>
    <lineage>
        <taxon>Bacteria</taxon>
        <taxon>Pseudomonadati</taxon>
        <taxon>Pseudomonadota</taxon>
        <taxon>Gammaproteobacteria</taxon>
        <taxon>Alteromonadales</taxon>
        <taxon>Pseudoalteromonadaceae</taxon>
        <taxon>Pseudoalteromonas</taxon>
    </lineage>
</organism>
<evidence type="ECO:0000313" key="10">
    <source>
        <dbReference type="EMBL" id="TMP86994.1"/>
    </source>
</evidence>
<dbReference type="GO" id="GO:0017038">
    <property type="term" value="P:protein import"/>
    <property type="evidence" value="ECO:0007669"/>
    <property type="project" value="TreeGrafter"/>
</dbReference>
<evidence type="ECO:0000313" key="12">
    <source>
        <dbReference type="Proteomes" id="UP000305874"/>
    </source>
</evidence>
<dbReference type="eggNOG" id="COG0811">
    <property type="taxonomic scope" value="Bacteria"/>
</dbReference>
<dbReference type="PANTHER" id="PTHR30625:SF18">
    <property type="entry name" value="TONB2 ENERGY TRANSDUCTION SYSTEM INNER MEMBRANE COMPONENT EXBB"/>
    <property type="match status" value="1"/>
</dbReference>
<reference evidence="10" key="4">
    <citation type="submission" date="2019-09" db="EMBL/GenBank/DDBJ databases">
        <title>Co-occurence of chitin degradation, pigmentation and bioactivity in marine Pseudoalteromonas.</title>
        <authorList>
            <person name="Sonnenschein E.C."/>
            <person name="Bech P.K."/>
        </authorList>
    </citation>
    <scope>NUCLEOTIDE SEQUENCE</scope>
    <source>
        <strain evidence="10">S2897</strain>
    </source>
</reference>
<evidence type="ECO:0000256" key="4">
    <source>
        <dbReference type="ARBA" id="ARBA00022989"/>
    </source>
</evidence>
<evidence type="ECO:0000256" key="2">
    <source>
        <dbReference type="ARBA" id="ARBA00022475"/>
    </source>
</evidence>
<evidence type="ECO:0000256" key="6">
    <source>
        <dbReference type="RuleBase" id="RU004057"/>
    </source>
</evidence>
<evidence type="ECO:0000313" key="9">
    <source>
        <dbReference type="EMBL" id="KJZ00448.1"/>
    </source>
</evidence>
<comment type="caution">
    <text evidence="9">The sequence shown here is derived from an EMBL/GenBank/DDBJ whole genome shotgun (WGS) entry which is preliminary data.</text>
</comment>
<feature type="transmembrane region" description="Helical" evidence="7">
    <location>
        <begin position="20"/>
        <end position="42"/>
    </location>
</feature>
<comment type="similarity">
    <text evidence="6">Belongs to the exbB/tolQ family.</text>
</comment>
<dbReference type="EMBL" id="JXXZ01000006">
    <property type="protein sequence ID" value="KJZ00448.1"/>
    <property type="molecule type" value="Genomic_DNA"/>
</dbReference>
<gene>
    <name evidence="10" type="ORF">CWC05_11015</name>
    <name evidence="9" type="ORF">TW72_07110</name>
</gene>
<dbReference type="GeneID" id="58228252"/>
<keyword evidence="3 7" id="KW-0812">Transmembrane</keyword>
<reference evidence="12" key="3">
    <citation type="submission" date="2019-06" db="EMBL/GenBank/DDBJ databases">
        <title>Co-occurence of chitin degradation, pigmentation and bioactivity in marine Pseudoalteromonas.</title>
        <authorList>
            <person name="Sonnenschein E.C."/>
            <person name="Bech P.K."/>
        </authorList>
    </citation>
    <scope>NUCLEOTIDE SEQUENCE [LARGE SCALE GENOMIC DNA]</scope>
    <source>
        <strain evidence="12">S2897</strain>
    </source>
</reference>
<evidence type="ECO:0000256" key="7">
    <source>
        <dbReference type="SAM" id="Phobius"/>
    </source>
</evidence>
<feature type="domain" description="MotA/TolQ/ExbB proton channel" evidence="8">
    <location>
        <begin position="61"/>
        <end position="168"/>
    </location>
</feature>
<accession>A0A0F4PYH8</accession>
<keyword evidence="5 7" id="KW-0472">Membrane</keyword>
<evidence type="ECO:0000256" key="3">
    <source>
        <dbReference type="ARBA" id="ARBA00022692"/>
    </source>
</evidence>
<protein>
    <submittedName>
        <fullName evidence="9">Biopolymer transporter ExbB</fullName>
    </submittedName>
    <submittedName>
        <fullName evidence="10">MotA/TolQ/ExbB proton channel family protein</fullName>
    </submittedName>
</protein>
<evidence type="ECO:0000313" key="11">
    <source>
        <dbReference type="Proteomes" id="UP000033664"/>
    </source>
</evidence>
<reference evidence="9 11" key="1">
    <citation type="journal article" date="2015" name="BMC Genomics">
        <title>Genome mining reveals unlocked bioactive potential of marine Gram-negative bacteria.</title>
        <authorList>
            <person name="Machado H."/>
            <person name="Sonnenschein E.C."/>
            <person name="Melchiorsen J."/>
            <person name="Gram L."/>
        </authorList>
    </citation>
    <scope>NUCLEOTIDE SEQUENCE [LARGE SCALE GENOMIC DNA]</scope>
    <source>
        <strain evidence="9 11">S3137</strain>
    </source>
</reference>
<dbReference type="AlphaFoldDB" id="A0A0F4PYH8"/>
<evidence type="ECO:0000256" key="1">
    <source>
        <dbReference type="ARBA" id="ARBA00004651"/>
    </source>
</evidence>
<dbReference type="InterPro" id="IPR002898">
    <property type="entry name" value="MotA_ExbB_proton_chnl"/>
</dbReference>
<dbReference type="OrthoDB" id="4045at2"/>
<keyword evidence="4 7" id="KW-1133">Transmembrane helix</keyword>
<dbReference type="GO" id="GO:0005886">
    <property type="term" value="C:plasma membrane"/>
    <property type="evidence" value="ECO:0007669"/>
    <property type="project" value="UniProtKB-SubCell"/>
</dbReference>
<feature type="transmembrane region" description="Helical" evidence="7">
    <location>
        <begin position="88"/>
        <end position="111"/>
    </location>
</feature>
<dbReference type="InterPro" id="IPR050790">
    <property type="entry name" value="ExbB/TolQ_transport"/>
</dbReference>
<evidence type="ECO:0000259" key="8">
    <source>
        <dbReference type="Pfam" id="PF01618"/>
    </source>
</evidence>
<evidence type="ECO:0000256" key="5">
    <source>
        <dbReference type="ARBA" id="ARBA00023136"/>
    </source>
</evidence>
<dbReference type="EMBL" id="PNCG01000010">
    <property type="protein sequence ID" value="TMP86994.1"/>
    <property type="molecule type" value="Genomic_DNA"/>
</dbReference>
<comment type="subcellular location">
    <subcellularLocation>
        <location evidence="1">Cell membrane</location>
        <topology evidence="1">Multi-pass membrane protein</topology>
    </subcellularLocation>
    <subcellularLocation>
        <location evidence="6">Membrane</location>
        <topology evidence="6">Multi-pass membrane protein</topology>
    </subcellularLocation>
</comment>
<keyword evidence="2" id="KW-1003">Cell membrane</keyword>
<keyword evidence="6" id="KW-0813">Transport</keyword>
<dbReference type="Proteomes" id="UP000033664">
    <property type="component" value="Unassembled WGS sequence"/>
</dbReference>
<keyword evidence="6" id="KW-0653">Protein transport</keyword>
<name>A0A0F4PYH8_9GAMM</name>
<sequence length="175" mass="19475">MVLLIDWINAIRDFLDTGGQVLLVIGILIFAMWLLILERFMYFFHGYGKYKKSVRTQWQNRSERNSWNAEQIRQAMISRAGMKLNANLALINVMVALCPLLGLLGTVTGMIEVFDVMAITGTGSARSMASGVSKATIPTMAGMVGALSGVFASTFLQRRAKREVELLEDKMVLDH</sequence>
<dbReference type="STRING" id="151081.TW72_07110"/>
<proteinExistence type="inferred from homology"/>
<reference evidence="10 12" key="2">
    <citation type="submission" date="2017-12" db="EMBL/GenBank/DDBJ databases">
        <authorList>
            <person name="Paulsen S."/>
            <person name="Gram L.K."/>
        </authorList>
    </citation>
    <scope>NUCLEOTIDE SEQUENCE [LARGE SCALE GENOMIC DNA]</scope>
    <source>
        <strain evidence="10 12">S2897</strain>
    </source>
</reference>
<dbReference type="Proteomes" id="UP000305874">
    <property type="component" value="Unassembled WGS sequence"/>
</dbReference>
<dbReference type="RefSeq" id="WP_022946857.1">
    <property type="nucleotide sequence ID" value="NZ_CP023397.1"/>
</dbReference>
<keyword evidence="11" id="KW-1185">Reference proteome</keyword>
<dbReference type="PANTHER" id="PTHR30625">
    <property type="entry name" value="PROTEIN TOLQ"/>
    <property type="match status" value="1"/>
</dbReference>